<feature type="repeat" description="ANK" evidence="3">
    <location>
        <begin position="99"/>
        <end position="131"/>
    </location>
</feature>
<comment type="caution">
    <text evidence="5">The sequence shown here is derived from an EMBL/GenBank/DDBJ whole genome shotgun (WGS) entry which is preliminary data.</text>
</comment>
<evidence type="ECO:0000313" key="5">
    <source>
        <dbReference type="EMBL" id="KAK0974797.1"/>
    </source>
</evidence>
<sequence>MHTVTLTADEIDDLLYFTRVNEAQDLHQTLTELSQKYNCEARDILEECIDPETGNSVLHYCSANGLAELLRTLLSQLKAGKLNGKAADRVQLINRQNQQGNSPLHWAAYNGHLAVVEALVDGGADMWVKNGAGHLAMFEAERADKSEVVQYLLEVGGRAVEQTGREGAASAEDETEVQADDGGVGNGVAKSEAEAEGGVDVEMEDAGGSLPVTPTS</sequence>
<dbReference type="Gene3D" id="1.25.40.20">
    <property type="entry name" value="Ankyrin repeat-containing domain"/>
    <property type="match status" value="1"/>
</dbReference>
<dbReference type="PANTHER" id="PTHR24198:SF165">
    <property type="entry name" value="ANKYRIN REPEAT-CONTAINING PROTEIN-RELATED"/>
    <property type="match status" value="1"/>
</dbReference>
<dbReference type="PROSITE" id="PS50297">
    <property type="entry name" value="ANK_REP_REGION"/>
    <property type="match status" value="1"/>
</dbReference>
<feature type="region of interest" description="Disordered" evidence="4">
    <location>
        <begin position="162"/>
        <end position="216"/>
    </location>
</feature>
<evidence type="ECO:0000256" key="4">
    <source>
        <dbReference type="SAM" id="MobiDB-lite"/>
    </source>
</evidence>
<dbReference type="EMBL" id="JAUJLE010000151">
    <property type="protein sequence ID" value="KAK0974797.1"/>
    <property type="molecule type" value="Genomic_DNA"/>
</dbReference>
<feature type="compositionally biased region" description="Acidic residues" evidence="4">
    <location>
        <begin position="194"/>
        <end position="205"/>
    </location>
</feature>
<evidence type="ECO:0000313" key="6">
    <source>
        <dbReference type="Proteomes" id="UP001175353"/>
    </source>
</evidence>
<evidence type="ECO:0000256" key="1">
    <source>
        <dbReference type="ARBA" id="ARBA00022737"/>
    </source>
</evidence>
<evidence type="ECO:0000256" key="3">
    <source>
        <dbReference type="PROSITE-ProRule" id="PRU00023"/>
    </source>
</evidence>
<dbReference type="InterPro" id="IPR036770">
    <property type="entry name" value="Ankyrin_rpt-contain_sf"/>
</dbReference>
<dbReference type="SUPFAM" id="SSF48403">
    <property type="entry name" value="Ankyrin repeat"/>
    <property type="match status" value="1"/>
</dbReference>
<keyword evidence="2 3" id="KW-0040">ANK repeat</keyword>
<proteinExistence type="predicted"/>
<dbReference type="Proteomes" id="UP001175353">
    <property type="component" value="Unassembled WGS sequence"/>
</dbReference>
<protein>
    <submittedName>
        <fullName evidence="5">Ankyrin repeat-containing protein</fullName>
    </submittedName>
</protein>
<reference evidence="5" key="1">
    <citation type="submission" date="2023-06" db="EMBL/GenBank/DDBJ databases">
        <title>Black Yeasts Isolated from many extreme environments.</title>
        <authorList>
            <person name="Coleine C."/>
            <person name="Stajich J.E."/>
            <person name="Selbmann L."/>
        </authorList>
    </citation>
    <scope>NUCLEOTIDE SEQUENCE</scope>
    <source>
        <strain evidence="5">CCFEE 5200</strain>
    </source>
</reference>
<dbReference type="Pfam" id="PF12796">
    <property type="entry name" value="Ank_2"/>
    <property type="match status" value="1"/>
</dbReference>
<gene>
    <name evidence="5" type="primary">YAR1_3</name>
    <name evidence="5" type="ORF">LTR91_014257</name>
</gene>
<accession>A0AAN6QNK1</accession>
<organism evidence="5 6">
    <name type="scientific">Friedmanniomyces endolithicus</name>
    <dbReference type="NCBI Taxonomy" id="329885"/>
    <lineage>
        <taxon>Eukaryota</taxon>
        <taxon>Fungi</taxon>
        <taxon>Dikarya</taxon>
        <taxon>Ascomycota</taxon>
        <taxon>Pezizomycotina</taxon>
        <taxon>Dothideomycetes</taxon>
        <taxon>Dothideomycetidae</taxon>
        <taxon>Mycosphaerellales</taxon>
        <taxon>Teratosphaeriaceae</taxon>
        <taxon>Friedmanniomyces</taxon>
    </lineage>
</organism>
<evidence type="ECO:0000256" key="2">
    <source>
        <dbReference type="ARBA" id="ARBA00023043"/>
    </source>
</evidence>
<keyword evidence="1" id="KW-0677">Repeat</keyword>
<keyword evidence="6" id="KW-1185">Reference proteome</keyword>
<dbReference type="SMART" id="SM00248">
    <property type="entry name" value="ANK"/>
    <property type="match status" value="3"/>
</dbReference>
<dbReference type="PANTHER" id="PTHR24198">
    <property type="entry name" value="ANKYRIN REPEAT AND PROTEIN KINASE DOMAIN-CONTAINING PROTEIN"/>
    <property type="match status" value="1"/>
</dbReference>
<dbReference type="InterPro" id="IPR002110">
    <property type="entry name" value="Ankyrin_rpt"/>
</dbReference>
<dbReference type="AlphaFoldDB" id="A0AAN6QNK1"/>
<dbReference type="PROSITE" id="PS50088">
    <property type="entry name" value="ANK_REPEAT"/>
    <property type="match status" value="1"/>
</dbReference>
<name>A0AAN6QNK1_9PEZI</name>